<organism evidence="2">
    <name type="scientific">Anguilla anguilla</name>
    <name type="common">European freshwater eel</name>
    <name type="synonym">Muraena anguilla</name>
    <dbReference type="NCBI Taxonomy" id="7936"/>
    <lineage>
        <taxon>Eukaryota</taxon>
        <taxon>Metazoa</taxon>
        <taxon>Chordata</taxon>
        <taxon>Craniata</taxon>
        <taxon>Vertebrata</taxon>
        <taxon>Euteleostomi</taxon>
        <taxon>Actinopterygii</taxon>
        <taxon>Neopterygii</taxon>
        <taxon>Teleostei</taxon>
        <taxon>Anguilliformes</taxon>
        <taxon>Anguillidae</taxon>
        <taxon>Anguilla</taxon>
    </lineage>
</organism>
<accession>A0A0E9X1R6</accession>
<reference evidence="2" key="1">
    <citation type="submission" date="2014-11" db="EMBL/GenBank/DDBJ databases">
        <authorList>
            <person name="Amaro Gonzalez C."/>
        </authorList>
    </citation>
    <scope>NUCLEOTIDE SEQUENCE</scope>
</reference>
<protein>
    <submittedName>
        <fullName evidence="2">Uncharacterized protein</fullName>
    </submittedName>
</protein>
<evidence type="ECO:0000313" key="2">
    <source>
        <dbReference type="EMBL" id="JAH95815.1"/>
    </source>
</evidence>
<reference evidence="2" key="2">
    <citation type="journal article" date="2015" name="Fish Shellfish Immunol.">
        <title>Early steps in the European eel (Anguilla anguilla)-Vibrio vulnificus interaction in the gills: Role of the RtxA13 toxin.</title>
        <authorList>
            <person name="Callol A."/>
            <person name="Pajuelo D."/>
            <person name="Ebbesson L."/>
            <person name="Teles M."/>
            <person name="MacKenzie S."/>
            <person name="Amaro C."/>
        </authorList>
    </citation>
    <scope>NUCLEOTIDE SEQUENCE</scope>
</reference>
<sequence>MLTIQVFTNQNCSILLNTHTHTHIPAASFTHRHTHTTFKRHCGLGMYCTGNEDILFSCIYFSYITLWLFLFFSHLG</sequence>
<keyword evidence="1" id="KW-1133">Transmembrane helix</keyword>
<evidence type="ECO:0000256" key="1">
    <source>
        <dbReference type="SAM" id="Phobius"/>
    </source>
</evidence>
<dbReference type="EMBL" id="GBXM01012762">
    <property type="protein sequence ID" value="JAH95815.1"/>
    <property type="molecule type" value="Transcribed_RNA"/>
</dbReference>
<keyword evidence="1" id="KW-0812">Transmembrane</keyword>
<feature type="transmembrane region" description="Helical" evidence="1">
    <location>
        <begin position="54"/>
        <end position="72"/>
    </location>
</feature>
<name>A0A0E9X1R6_ANGAN</name>
<proteinExistence type="predicted"/>
<keyword evidence="1" id="KW-0472">Membrane</keyword>
<dbReference type="AlphaFoldDB" id="A0A0E9X1R6"/>